<accession>A0A8J9UMP8</accession>
<evidence type="ECO:0000313" key="1">
    <source>
        <dbReference type="EMBL" id="CAH0721774.1"/>
    </source>
</evidence>
<dbReference type="AlphaFoldDB" id="A0A8J9UMP8"/>
<sequence length="164" mass="18085">MIYMRLSIVRGVAWVQRAIIARRGEGGASVRECACGGEAARLQSAAESRARRLVRSPSLHLPHTCPLRPCSLSRCAEVTPTSPLGSVLGDFTPRHNRWVSCEESRDESGRWQVAERSLNIYSMSVGKCRPCVDEPARTACRAAAARMPAVRSADLLSYKTFRHC</sequence>
<gene>
    <name evidence="1" type="ORF">BINO364_LOCUS7832</name>
</gene>
<organism evidence="1 2">
    <name type="scientific">Brenthis ino</name>
    <name type="common">lesser marbled fritillary</name>
    <dbReference type="NCBI Taxonomy" id="405034"/>
    <lineage>
        <taxon>Eukaryota</taxon>
        <taxon>Metazoa</taxon>
        <taxon>Ecdysozoa</taxon>
        <taxon>Arthropoda</taxon>
        <taxon>Hexapoda</taxon>
        <taxon>Insecta</taxon>
        <taxon>Pterygota</taxon>
        <taxon>Neoptera</taxon>
        <taxon>Endopterygota</taxon>
        <taxon>Lepidoptera</taxon>
        <taxon>Glossata</taxon>
        <taxon>Ditrysia</taxon>
        <taxon>Papilionoidea</taxon>
        <taxon>Nymphalidae</taxon>
        <taxon>Heliconiinae</taxon>
        <taxon>Argynnini</taxon>
        <taxon>Brenthis</taxon>
    </lineage>
</organism>
<name>A0A8J9UMP8_9NEOP</name>
<protein>
    <submittedName>
        <fullName evidence="1">Uncharacterized protein</fullName>
    </submittedName>
</protein>
<feature type="non-terminal residue" evidence="1">
    <location>
        <position position="164"/>
    </location>
</feature>
<proteinExistence type="predicted"/>
<reference evidence="1" key="1">
    <citation type="submission" date="2021-12" db="EMBL/GenBank/DDBJ databases">
        <authorList>
            <person name="Martin H S."/>
        </authorList>
    </citation>
    <scope>NUCLEOTIDE SEQUENCE</scope>
</reference>
<dbReference type="Proteomes" id="UP000838878">
    <property type="component" value="Chromosome 3"/>
</dbReference>
<dbReference type="OrthoDB" id="10625004at2759"/>
<dbReference type="EMBL" id="OV170223">
    <property type="protein sequence ID" value="CAH0721774.1"/>
    <property type="molecule type" value="Genomic_DNA"/>
</dbReference>
<evidence type="ECO:0000313" key="2">
    <source>
        <dbReference type="Proteomes" id="UP000838878"/>
    </source>
</evidence>
<keyword evidence="2" id="KW-1185">Reference proteome</keyword>